<dbReference type="GO" id="GO:0005886">
    <property type="term" value="C:plasma membrane"/>
    <property type="evidence" value="ECO:0007669"/>
    <property type="project" value="UniProtKB-SubCell"/>
</dbReference>
<dbReference type="PROSITE" id="PS50883">
    <property type="entry name" value="EAL"/>
    <property type="match status" value="1"/>
</dbReference>
<dbReference type="GO" id="GO:0008982">
    <property type="term" value="F:protein-N(PI)-phosphohistidine-sugar phosphotransferase activity"/>
    <property type="evidence" value="ECO:0007669"/>
    <property type="project" value="InterPro"/>
</dbReference>
<evidence type="ECO:0000313" key="11">
    <source>
        <dbReference type="EMBL" id="SOC23631.1"/>
    </source>
</evidence>
<accession>A0A285TRI6</accession>
<feature type="transmembrane region" description="Helical" evidence="8">
    <location>
        <begin position="360"/>
        <end position="382"/>
    </location>
</feature>
<dbReference type="InterPro" id="IPR004501">
    <property type="entry name" value="PTS_EIIC_3"/>
</dbReference>
<keyword evidence="3" id="KW-1003">Cell membrane</keyword>
<feature type="transmembrane region" description="Helical" evidence="8">
    <location>
        <begin position="123"/>
        <end position="143"/>
    </location>
</feature>
<comment type="subcellular location">
    <subcellularLocation>
        <location evidence="1">Cell membrane</location>
        <topology evidence="1">Multi-pass membrane protein</topology>
    </subcellularLocation>
</comment>
<feature type="transmembrane region" description="Helical" evidence="8">
    <location>
        <begin position="99"/>
        <end position="117"/>
    </location>
</feature>
<feature type="transmembrane region" description="Helical" evidence="8">
    <location>
        <begin position="281"/>
        <end position="304"/>
    </location>
</feature>
<reference evidence="11 12" key="1">
    <citation type="submission" date="2017-08" db="EMBL/GenBank/DDBJ databases">
        <authorList>
            <person name="de Groot N.N."/>
        </authorList>
    </citation>
    <scope>NUCLEOTIDE SEQUENCE [LARGE SCALE GENOMIC DNA]</scope>
    <source>
        <strain evidence="11 12">USBA 352</strain>
    </source>
</reference>
<evidence type="ECO:0000256" key="2">
    <source>
        <dbReference type="ARBA" id="ARBA00022448"/>
    </source>
</evidence>
<dbReference type="STRING" id="538381.GCA_001696535_00498"/>
<evidence type="ECO:0000256" key="7">
    <source>
        <dbReference type="ARBA" id="ARBA00023136"/>
    </source>
</evidence>
<evidence type="ECO:0000256" key="4">
    <source>
        <dbReference type="ARBA" id="ARBA00022597"/>
    </source>
</evidence>
<keyword evidence="4" id="KW-0762">Sugar transport</keyword>
<dbReference type="Pfam" id="PF02378">
    <property type="entry name" value="PTS_EIIC"/>
    <property type="match status" value="1"/>
</dbReference>
<dbReference type="CDD" id="cd01948">
    <property type="entry name" value="EAL"/>
    <property type="match status" value="1"/>
</dbReference>
<dbReference type="PANTHER" id="PTHR33121">
    <property type="entry name" value="CYCLIC DI-GMP PHOSPHODIESTERASE PDEF"/>
    <property type="match status" value="1"/>
</dbReference>
<dbReference type="EMBL" id="OBML01000013">
    <property type="protein sequence ID" value="SOC23631.1"/>
    <property type="molecule type" value="Genomic_DNA"/>
</dbReference>
<feature type="transmembrane region" description="Helical" evidence="8">
    <location>
        <begin position="316"/>
        <end position="340"/>
    </location>
</feature>
<dbReference type="Pfam" id="PF00563">
    <property type="entry name" value="EAL"/>
    <property type="match status" value="1"/>
</dbReference>
<gene>
    <name evidence="11" type="ORF">SAMN05421512_11314</name>
</gene>
<evidence type="ECO:0000256" key="5">
    <source>
        <dbReference type="ARBA" id="ARBA00022692"/>
    </source>
</evidence>
<protein>
    <submittedName>
        <fullName evidence="11">Diguanylate phosphodiesterase</fullName>
    </submittedName>
</protein>
<evidence type="ECO:0000256" key="1">
    <source>
        <dbReference type="ARBA" id="ARBA00004651"/>
    </source>
</evidence>
<proteinExistence type="predicted"/>
<dbReference type="InterPro" id="IPR003352">
    <property type="entry name" value="PTS_EIIC"/>
</dbReference>
<dbReference type="InterPro" id="IPR035919">
    <property type="entry name" value="EAL_sf"/>
</dbReference>
<feature type="transmembrane region" description="Helical" evidence="8">
    <location>
        <begin position="256"/>
        <end position="275"/>
    </location>
</feature>
<dbReference type="PANTHER" id="PTHR33121:SF79">
    <property type="entry name" value="CYCLIC DI-GMP PHOSPHODIESTERASE PDED-RELATED"/>
    <property type="match status" value="1"/>
</dbReference>
<feature type="transmembrane region" description="Helical" evidence="8">
    <location>
        <begin position="164"/>
        <end position="185"/>
    </location>
</feature>
<dbReference type="InterPro" id="IPR050706">
    <property type="entry name" value="Cyclic-di-GMP_PDE-like"/>
</dbReference>
<keyword evidence="12" id="KW-1185">Reference proteome</keyword>
<dbReference type="SMART" id="SM00052">
    <property type="entry name" value="EAL"/>
    <property type="match status" value="1"/>
</dbReference>
<dbReference type="SUPFAM" id="SSF141868">
    <property type="entry name" value="EAL domain-like"/>
    <property type="match status" value="1"/>
</dbReference>
<dbReference type="Proteomes" id="UP000219331">
    <property type="component" value="Unassembled WGS sequence"/>
</dbReference>
<feature type="transmembrane region" description="Helical" evidence="8">
    <location>
        <begin position="191"/>
        <end position="214"/>
    </location>
</feature>
<name>A0A285TRI6_9HYPH</name>
<feature type="transmembrane region" description="Helical" evidence="8">
    <location>
        <begin position="74"/>
        <end position="92"/>
    </location>
</feature>
<evidence type="ECO:0000256" key="8">
    <source>
        <dbReference type="SAM" id="Phobius"/>
    </source>
</evidence>
<dbReference type="GO" id="GO:0009401">
    <property type="term" value="P:phosphoenolpyruvate-dependent sugar phosphotransferase system"/>
    <property type="evidence" value="ECO:0007669"/>
    <property type="project" value="InterPro"/>
</dbReference>
<evidence type="ECO:0000259" key="10">
    <source>
        <dbReference type="PROSITE" id="PS51105"/>
    </source>
</evidence>
<keyword evidence="5 8" id="KW-0812">Transmembrane</keyword>
<feature type="transmembrane region" description="Helical" evidence="8">
    <location>
        <begin position="30"/>
        <end position="54"/>
    </location>
</feature>
<dbReference type="GO" id="GO:0071111">
    <property type="term" value="F:cyclic-guanylate-specific phosphodiesterase activity"/>
    <property type="evidence" value="ECO:0007669"/>
    <property type="project" value="InterPro"/>
</dbReference>
<dbReference type="AlphaFoldDB" id="A0A285TRI6"/>
<keyword evidence="6 8" id="KW-1133">Transmembrane helix</keyword>
<feature type="domain" description="EAL" evidence="9">
    <location>
        <begin position="422"/>
        <end position="670"/>
    </location>
</feature>
<keyword evidence="2" id="KW-0813">Transport</keyword>
<dbReference type="InterPro" id="IPR001633">
    <property type="entry name" value="EAL_dom"/>
</dbReference>
<feature type="domain" description="PTS EIIC type-3" evidence="10">
    <location>
        <begin position="6"/>
        <end position="380"/>
    </location>
</feature>
<evidence type="ECO:0000313" key="12">
    <source>
        <dbReference type="Proteomes" id="UP000219331"/>
    </source>
</evidence>
<dbReference type="Gene3D" id="3.20.20.450">
    <property type="entry name" value="EAL domain"/>
    <property type="match status" value="1"/>
</dbReference>
<evidence type="ECO:0000256" key="3">
    <source>
        <dbReference type="ARBA" id="ARBA00022475"/>
    </source>
</evidence>
<keyword evidence="7 8" id="KW-0472">Membrane</keyword>
<organism evidence="11 12">
    <name type="scientific">Stappia indica</name>
    <dbReference type="NCBI Taxonomy" id="538381"/>
    <lineage>
        <taxon>Bacteria</taxon>
        <taxon>Pseudomonadati</taxon>
        <taxon>Pseudomonadota</taxon>
        <taxon>Alphaproteobacteria</taxon>
        <taxon>Hyphomicrobiales</taxon>
        <taxon>Stappiaceae</taxon>
        <taxon>Stappia</taxon>
    </lineage>
</organism>
<sequence>MRFVAGDERLIMKSFVGFAENIRFSLQEAFIALVPFIVLISAIRLIDFALLYSGISLPFLPAQTLEDIGRLLDVAMPVMLAISVSFQLSVLFRVDRVTGAALALAVFFFDTYGTMAIDDAEAVSLASINAVIAPLLALMLLRACNRLPFPRLHHGALSYNLENALNMALPALVSFMLTVATLSLLHDAANAIYAALAPAFLGLGSNVALALFLAGSQIIWFFGLHGTNLAYLAVPPDFGMIEIAGGMTRDMFMTSFVNLGGSGATLGLALAILLFSRNPHMRSIALVALPFTAFNISEILVFGLPIVLNLRLLAPFVAVPVVCQMLALLAVSHIGLSVFPGEVPWVTPMFLNVYLQTGEAWTVLLQAALLGVSILLYAPFVVRYGRLRENKLGPSLLNDGADFDDHMRRQHGRTVFDQHKTLLRNSEAARDAVEFLRENRLAMHYQPEIDARTGECIGFEALLRVWVEGRGFVGPYFLETLENAGFAHLIDRWVCRQVLQDLAQVQDAGRDLIVSINLHPDTIADRTTVDWLVQAFAEMPVSFEIIERGLRSDPAIADNLRRLAEADLSVAIDDFGAGHSNFNLLADLPVSIVKFDRSLLLSAADQRGRIVYRKLTGLCHELGYRVVAEGVETRAQADLVASCGVDLIQGWLHAPAMPLDEALVFAERLNGTGHTSEAPACWPLQPRT</sequence>
<dbReference type="PROSITE" id="PS51105">
    <property type="entry name" value="PTS_EIIC_TYPE_3"/>
    <property type="match status" value="1"/>
</dbReference>
<evidence type="ECO:0000259" key="9">
    <source>
        <dbReference type="PROSITE" id="PS50883"/>
    </source>
</evidence>
<evidence type="ECO:0000256" key="6">
    <source>
        <dbReference type="ARBA" id="ARBA00022989"/>
    </source>
</evidence>